<reference evidence="3 4" key="1">
    <citation type="journal article" date="2014" name="Nat. Commun.">
        <title>Klebsormidium flaccidum genome reveals primary factors for plant terrestrial adaptation.</title>
        <authorList>
            <person name="Hori K."/>
            <person name="Maruyama F."/>
            <person name="Fujisawa T."/>
            <person name="Togashi T."/>
            <person name="Yamamoto N."/>
            <person name="Seo M."/>
            <person name="Sato S."/>
            <person name="Yamada T."/>
            <person name="Mori H."/>
            <person name="Tajima N."/>
            <person name="Moriyama T."/>
            <person name="Ikeuchi M."/>
            <person name="Watanabe M."/>
            <person name="Wada H."/>
            <person name="Kobayashi K."/>
            <person name="Saito M."/>
            <person name="Masuda T."/>
            <person name="Sasaki-Sekimoto Y."/>
            <person name="Mashiguchi K."/>
            <person name="Awai K."/>
            <person name="Shimojima M."/>
            <person name="Masuda S."/>
            <person name="Iwai M."/>
            <person name="Nobusawa T."/>
            <person name="Narise T."/>
            <person name="Kondo S."/>
            <person name="Saito H."/>
            <person name="Sato R."/>
            <person name="Murakawa M."/>
            <person name="Ihara Y."/>
            <person name="Oshima-Yamada Y."/>
            <person name="Ohtaka K."/>
            <person name="Satoh M."/>
            <person name="Sonobe K."/>
            <person name="Ishii M."/>
            <person name="Ohtani R."/>
            <person name="Kanamori-Sato M."/>
            <person name="Honoki R."/>
            <person name="Miyazaki D."/>
            <person name="Mochizuki H."/>
            <person name="Umetsu J."/>
            <person name="Higashi K."/>
            <person name="Shibata D."/>
            <person name="Kamiya Y."/>
            <person name="Sato N."/>
            <person name="Nakamura Y."/>
            <person name="Tabata S."/>
            <person name="Ida S."/>
            <person name="Kurokawa K."/>
            <person name="Ohta H."/>
        </authorList>
    </citation>
    <scope>NUCLEOTIDE SEQUENCE [LARGE SCALE GENOMIC DNA]</scope>
    <source>
        <strain evidence="3 4">NIES-2285</strain>
    </source>
</reference>
<feature type="coiled-coil region" evidence="1">
    <location>
        <begin position="338"/>
        <end position="379"/>
    </location>
</feature>
<dbReference type="EMBL" id="DF237328">
    <property type="protein sequence ID" value="GAQ87824.1"/>
    <property type="molecule type" value="Genomic_DNA"/>
</dbReference>
<evidence type="ECO:0000313" key="4">
    <source>
        <dbReference type="Proteomes" id="UP000054558"/>
    </source>
</evidence>
<organism evidence="3 4">
    <name type="scientific">Klebsormidium nitens</name>
    <name type="common">Green alga</name>
    <name type="synonym">Ulothrix nitens</name>
    <dbReference type="NCBI Taxonomy" id="105231"/>
    <lineage>
        <taxon>Eukaryota</taxon>
        <taxon>Viridiplantae</taxon>
        <taxon>Streptophyta</taxon>
        <taxon>Klebsormidiophyceae</taxon>
        <taxon>Klebsormidiales</taxon>
        <taxon>Klebsormidiaceae</taxon>
        <taxon>Klebsormidium</taxon>
    </lineage>
</organism>
<sequence length="1244" mass="136220">MPPLRWGLNGEWGHCNRSIASSLGRSSYSTKVSTFGSDSIHITTPGGEEDQDKAALSPCKHLPDSGADEALERARLSSSNVAPTCTGKVSGKKGHKGGGKVIKPVDVLALFPDCDESCGGAAQGKWGSKKRRKSVDSKGTACLKTDGALGSPCKRLRITPWDDGESDGHIVQDMEDSNEAPIRTLPSSVSLPKCPYTQERAEELTRNLLGRFTTDSLANIEKFFCKVTGWDAEAYLSRSGRKPKVWYRERFELMLESGKRLVPLKQDGCDFEFRDWLEKEGGKSGVNVEADSERSSKIERESVAERLEEIDLLCGAEEVFGVETVSEAKGLTEAEGMSKAEEGREAQLESELAKLRARLTAAEAEAAIAQKRIAELQTESEVVRLCLEGRVSWLEETLAGARPSLVATELLKLPEASAQETAASLVAGVGKGEEKLAGAEALKQIAETRLLEREEVLATAEAARGSAEKRLQEQATRLTTAEKGRVIAVKSLGELESEHSALITRLMAAREGCIAASRRAAAAERRAAELMRERFDLLECLEATKEDSAATSVRAASAEERACEAESRAAQLEIEEKEKLAAFVRERCELLHALGNVEDKRAATILRAAKAEQRAREADSRAAQVESEARKRVANLKRERCELLESLKAAKEECAATSMRAAKAEQRALEAESRTAQLENEERERAAEMTRERCGLLQSLRAAQEERAATSARTAQAEERALEAESRAAHLENEERERVAELTKERCELLEKLRVSKEECAATSVRAAKAEERALEVESRAAQFRSEESKRVAGLAKERCELLESLRVSKEECAAISVRAAEAEERAVEVETRAAQVENEEQERVAESNRERCELLESLRTSKRKCTMRAAENQAVALNGEQGRVAELTREPCVLLESLRSAKVERPATSTRAVKAEARALDAENQAAQLEDDTRVRVVERKRERHEPLEGEKAAEEECAATSMRTAESGERALEADCRGGSLEEALERADRLMKILGIRVAEEQLTSASDGVMPTSESCGGETSVEALEEGSPLLKPVITESAQMPDCGLSSPRREEGHLERGEDESTCSLKKPERSLESATAAPVKFDMNEIRKQAEESKAELGLPRHDERVTERNDALAAVEEAEREANGMLAAGFPPRLDLLPDDLPIGLWQTASISAEEAAERLPARSHRAFWRGLGFSPKQSQGRYTIRAFGTGRRRLGQSSKDFRVAFESAIKERVAFAQPSVTATVADVCTDVGST</sequence>
<evidence type="ECO:0000313" key="3">
    <source>
        <dbReference type="EMBL" id="GAQ87824.1"/>
    </source>
</evidence>
<accession>A0A1Y1IA30</accession>
<protein>
    <submittedName>
        <fullName evidence="3">Uncharacterized protein</fullName>
    </submittedName>
</protein>
<dbReference type="AlphaFoldDB" id="A0A1Y1IA30"/>
<dbReference type="OMA" id="AKWKQRC"/>
<name>A0A1Y1IA30_KLENI</name>
<feature type="coiled-coil region" evidence="1">
    <location>
        <begin position="608"/>
        <end position="734"/>
    </location>
</feature>
<evidence type="ECO:0000256" key="2">
    <source>
        <dbReference type="SAM" id="MobiDB-lite"/>
    </source>
</evidence>
<keyword evidence="1" id="KW-0175">Coiled coil</keyword>
<keyword evidence="4" id="KW-1185">Reference proteome</keyword>
<gene>
    <name evidence="3" type="ORF">KFL_003790120</name>
</gene>
<dbReference type="Proteomes" id="UP000054558">
    <property type="component" value="Unassembled WGS sequence"/>
</dbReference>
<feature type="compositionally biased region" description="Basic and acidic residues" evidence="2">
    <location>
        <begin position="1054"/>
        <end position="1063"/>
    </location>
</feature>
<evidence type="ECO:0000256" key="1">
    <source>
        <dbReference type="SAM" id="Coils"/>
    </source>
</evidence>
<feature type="region of interest" description="Disordered" evidence="2">
    <location>
        <begin position="1045"/>
        <end position="1083"/>
    </location>
</feature>
<proteinExistence type="predicted"/>